<evidence type="ECO:0000313" key="1">
    <source>
        <dbReference type="EMBL" id="PCK27824.1"/>
    </source>
</evidence>
<dbReference type="RefSeq" id="WP_099697370.1">
    <property type="nucleotide sequence ID" value="NZ_CP025959.1"/>
</dbReference>
<dbReference type="KEGG" id="rqi:C1M55_11935"/>
<dbReference type="EMBL" id="NOVD01000004">
    <property type="protein sequence ID" value="PCK27824.1"/>
    <property type="molecule type" value="Genomic_DNA"/>
</dbReference>
<gene>
    <name evidence="1" type="ORF">CHR55_10090</name>
</gene>
<reference evidence="1 2" key="1">
    <citation type="submission" date="2017-07" db="EMBL/GenBank/DDBJ databases">
        <title>Draft sequence of Rhodococcus enclensis 23b-28.</title>
        <authorList>
            <person name="Besaury L."/>
            <person name="Sancelme M."/>
            <person name="Amato P."/>
            <person name="Lallement A."/>
            <person name="Delort A.-M."/>
        </authorList>
    </citation>
    <scope>NUCLEOTIDE SEQUENCE [LARGE SCALE GENOMIC DNA]</scope>
    <source>
        <strain evidence="1 2">23b-28</strain>
    </source>
</reference>
<evidence type="ECO:0000313" key="2">
    <source>
        <dbReference type="Proteomes" id="UP000230886"/>
    </source>
</evidence>
<proteinExistence type="predicted"/>
<protein>
    <submittedName>
        <fullName evidence="1">Uncharacterized protein</fullName>
    </submittedName>
</protein>
<sequence length="108" mass="11794">MTSAGEQLRLDGQDAALAAATVGHHDHPNRIETALSELIRSGREFSADHVRDLVPPETRDWLRAGNGNVLSSIIGNASRRGHIAQTGWCQPARKERHSNPNRVWKGAA</sequence>
<dbReference type="Proteomes" id="UP000230886">
    <property type="component" value="Unassembled WGS sequence"/>
</dbReference>
<accession>A0A2A5JE17</accession>
<organism evidence="1 2">
    <name type="scientific">Rhodococcus qingshengii</name>
    <dbReference type="NCBI Taxonomy" id="334542"/>
    <lineage>
        <taxon>Bacteria</taxon>
        <taxon>Bacillati</taxon>
        <taxon>Actinomycetota</taxon>
        <taxon>Actinomycetes</taxon>
        <taxon>Mycobacteriales</taxon>
        <taxon>Nocardiaceae</taxon>
        <taxon>Rhodococcus</taxon>
        <taxon>Rhodococcus erythropolis group</taxon>
    </lineage>
</organism>
<dbReference type="AlphaFoldDB" id="A0A2A5JE17"/>
<name>A0A2A5JE17_RHOSG</name>
<comment type="caution">
    <text evidence="1">The sequence shown here is derived from an EMBL/GenBank/DDBJ whole genome shotgun (WGS) entry which is preliminary data.</text>
</comment>